<protein>
    <submittedName>
        <fullName evidence="2">Transcription factor AP-4</fullName>
    </submittedName>
</protein>
<name>E6Y2Z3_HALDV</name>
<dbReference type="AlphaFoldDB" id="E6Y2Z3"/>
<organism evidence="2">
    <name type="scientific">Haliotis diversicolor supertexta</name>
    <dbReference type="NCBI Taxonomy" id="283615"/>
    <lineage>
        <taxon>Eukaryota</taxon>
        <taxon>Metazoa</taxon>
        <taxon>Spiralia</taxon>
        <taxon>Lophotrochozoa</taxon>
        <taxon>Mollusca</taxon>
        <taxon>Gastropoda</taxon>
        <taxon>Vetigastropoda</taxon>
        <taxon>Lepetellida</taxon>
        <taxon>Haliotoidea</taxon>
        <taxon>Haliotidae</taxon>
        <taxon>Haliotis</taxon>
    </lineage>
</organism>
<feature type="compositionally biased region" description="Polar residues" evidence="1">
    <location>
        <begin position="131"/>
        <end position="141"/>
    </location>
</feature>
<evidence type="ECO:0000313" key="2">
    <source>
        <dbReference type="EMBL" id="ABW04625.1"/>
    </source>
</evidence>
<evidence type="ECO:0000256" key="1">
    <source>
        <dbReference type="SAM" id="MobiDB-lite"/>
    </source>
</evidence>
<accession>E6Y2Z3</accession>
<feature type="region of interest" description="Disordered" evidence="1">
    <location>
        <begin position="87"/>
        <end position="141"/>
    </location>
</feature>
<feature type="compositionally biased region" description="Basic and acidic residues" evidence="1">
    <location>
        <begin position="87"/>
        <end position="98"/>
    </location>
</feature>
<dbReference type="EMBL" id="EU071821">
    <property type="protein sequence ID" value="ABW04625.1"/>
    <property type="molecule type" value="mRNA"/>
</dbReference>
<reference evidence="2" key="1">
    <citation type="submission" date="2007-07" db="EMBL/GenBank/DDBJ databases">
        <title>Characterization of a transcription factor AP-4 in a gastropod abalone, Haliotis diversicolor supertexta.</title>
        <authorList>
            <person name="Wu L."/>
            <person name="Wu X."/>
        </authorList>
    </citation>
    <scope>NUCLEOTIDE SEQUENCE</scope>
</reference>
<proteinExistence type="evidence at transcript level"/>
<feature type="compositionally biased region" description="Basic and acidic residues" evidence="1">
    <location>
        <begin position="109"/>
        <end position="129"/>
    </location>
</feature>
<sequence length="168" mass="19381">MMYEERLRSVESQIYPDRIRHIAAHVQASIHIQNEKALQANVTEVSEDNEKVTIKEEDPKAALESSMSRKNLETIVEAIRHLEGDRILFDERKADEKQPIPNGEESDEKESCMSDQEDTKSDSSGRDSPLRYTQHQLPSAVRSNFSDKYPIATDLLHRPLQAQFYRQV</sequence>